<accession>A0ABN1D8V9</accession>
<organism evidence="3 4">
    <name type="scientific">Saccharopolyspora erythraea</name>
    <name type="common">Streptomyces erythraeus</name>
    <dbReference type="NCBI Taxonomy" id="1836"/>
    <lineage>
        <taxon>Bacteria</taxon>
        <taxon>Bacillati</taxon>
        <taxon>Actinomycetota</taxon>
        <taxon>Actinomycetes</taxon>
        <taxon>Pseudonocardiales</taxon>
        <taxon>Pseudonocardiaceae</taxon>
        <taxon>Saccharopolyspora</taxon>
    </lineage>
</organism>
<keyword evidence="4" id="KW-1185">Reference proteome</keyword>
<proteinExistence type="predicted"/>
<sequence length="133" mass="14041">MAIQANHGSASPGSGGTHGPAAFPATLSPRERDAPILCAGWRVRDVVAHVVSYDELDGRALARRFAGGGLRPSRINAIGVASRRSGCCPLCAAPCSRLRSAACGPLGEFGWWRPTWTGRAAGDRRPEARPRHC</sequence>
<evidence type="ECO:0000259" key="2">
    <source>
        <dbReference type="Pfam" id="PF11716"/>
    </source>
</evidence>
<name>A0ABN1D8V9_SACER</name>
<evidence type="ECO:0000256" key="1">
    <source>
        <dbReference type="SAM" id="MobiDB-lite"/>
    </source>
</evidence>
<dbReference type="Proteomes" id="UP001500729">
    <property type="component" value="Unassembled WGS sequence"/>
</dbReference>
<feature type="compositionally biased region" description="Polar residues" evidence="1">
    <location>
        <begin position="1"/>
        <end position="12"/>
    </location>
</feature>
<evidence type="ECO:0000313" key="3">
    <source>
        <dbReference type="EMBL" id="GAA0536487.1"/>
    </source>
</evidence>
<dbReference type="InterPro" id="IPR034660">
    <property type="entry name" value="DinB/YfiT-like"/>
</dbReference>
<dbReference type="EMBL" id="BAAAGS010000026">
    <property type="protein sequence ID" value="GAA0536487.1"/>
    <property type="molecule type" value="Genomic_DNA"/>
</dbReference>
<feature type="region of interest" description="Disordered" evidence="1">
    <location>
        <begin position="1"/>
        <end position="26"/>
    </location>
</feature>
<dbReference type="InterPro" id="IPR024344">
    <property type="entry name" value="MDMPI_metal-binding"/>
</dbReference>
<evidence type="ECO:0000313" key="4">
    <source>
        <dbReference type="Proteomes" id="UP001500729"/>
    </source>
</evidence>
<dbReference type="Pfam" id="PF11716">
    <property type="entry name" value="MDMPI_N"/>
    <property type="match status" value="1"/>
</dbReference>
<comment type="caution">
    <text evidence="3">The sequence shown here is derived from an EMBL/GenBank/DDBJ whole genome shotgun (WGS) entry which is preliminary data.</text>
</comment>
<dbReference type="SUPFAM" id="SSF109854">
    <property type="entry name" value="DinB/YfiT-like putative metalloenzymes"/>
    <property type="match status" value="1"/>
</dbReference>
<gene>
    <name evidence="3" type="ORF">GCM10009533_39670</name>
</gene>
<reference evidence="3 4" key="1">
    <citation type="journal article" date="2019" name="Int. J. Syst. Evol. Microbiol.">
        <title>The Global Catalogue of Microorganisms (GCM) 10K type strain sequencing project: providing services to taxonomists for standard genome sequencing and annotation.</title>
        <authorList>
            <consortium name="The Broad Institute Genomics Platform"/>
            <consortium name="The Broad Institute Genome Sequencing Center for Infectious Disease"/>
            <person name="Wu L."/>
            <person name="Ma J."/>
        </authorList>
    </citation>
    <scope>NUCLEOTIDE SEQUENCE [LARGE SCALE GENOMIC DNA]</scope>
    <source>
        <strain evidence="3 4">JCM 10303</strain>
    </source>
</reference>
<protein>
    <recommendedName>
        <fullName evidence="2">Mycothiol-dependent maleylpyruvate isomerase metal-binding domain-containing protein</fullName>
    </recommendedName>
</protein>
<dbReference type="RefSeq" id="WP_157355938.1">
    <property type="nucleotide sequence ID" value="NZ_BAAAGS010000026.1"/>
</dbReference>
<dbReference type="Gene3D" id="1.20.120.450">
    <property type="entry name" value="dinb family like domain"/>
    <property type="match status" value="1"/>
</dbReference>
<feature type="domain" description="Mycothiol-dependent maleylpyruvate isomerase metal-binding" evidence="2">
    <location>
        <begin position="21"/>
        <end position="76"/>
    </location>
</feature>